<dbReference type="Proteomes" id="UP001283361">
    <property type="component" value="Unassembled WGS sequence"/>
</dbReference>
<proteinExistence type="predicted"/>
<evidence type="ECO:0000313" key="2">
    <source>
        <dbReference type="Proteomes" id="UP001283361"/>
    </source>
</evidence>
<comment type="caution">
    <text evidence="1">The sequence shown here is derived from an EMBL/GenBank/DDBJ whole genome shotgun (WGS) entry which is preliminary data.</text>
</comment>
<organism evidence="1 2">
    <name type="scientific">Elysia crispata</name>
    <name type="common">lettuce slug</name>
    <dbReference type="NCBI Taxonomy" id="231223"/>
    <lineage>
        <taxon>Eukaryota</taxon>
        <taxon>Metazoa</taxon>
        <taxon>Spiralia</taxon>
        <taxon>Lophotrochozoa</taxon>
        <taxon>Mollusca</taxon>
        <taxon>Gastropoda</taxon>
        <taxon>Heterobranchia</taxon>
        <taxon>Euthyneura</taxon>
        <taxon>Panpulmonata</taxon>
        <taxon>Sacoglossa</taxon>
        <taxon>Placobranchoidea</taxon>
        <taxon>Plakobranchidae</taxon>
        <taxon>Elysia</taxon>
    </lineage>
</organism>
<evidence type="ECO:0000313" key="1">
    <source>
        <dbReference type="EMBL" id="KAK3775880.1"/>
    </source>
</evidence>
<sequence length="84" mass="9809">MNERIKDKNTVYLTSWKDYPRVVLNYRATLRSTSGPEIILSKGSLKPQGNSKEHQWPRDWIVRPDIYSHIPRESFGLIPIPDVC</sequence>
<protein>
    <submittedName>
        <fullName evidence="1">Uncharacterized protein</fullName>
    </submittedName>
</protein>
<accession>A0AAE0ZUQ6</accession>
<dbReference type="EMBL" id="JAWDGP010003263">
    <property type="protein sequence ID" value="KAK3775880.1"/>
    <property type="molecule type" value="Genomic_DNA"/>
</dbReference>
<name>A0AAE0ZUQ6_9GAST</name>
<keyword evidence="2" id="KW-1185">Reference proteome</keyword>
<reference evidence="1" key="1">
    <citation type="journal article" date="2023" name="G3 (Bethesda)">
        <title>A reference genome for the long-term kleptoplast-retaining sea slug Elysia crispata morphotype clarki.</title>
        <authorList>
            <person name="Eastman K.E."/>
            <person name="Pendleton A.L."/>
            <person name="Shaikh M.A."/>
            <person name="Suttiyut T."/>
            <person name="Ogas R."/>
            <person name="Tomko P."/>
            <person name="Gavelis G."/>
            <person name="Widhalm J.R."/>
            <person name="Wisecaver J.H."/>
        </authorList>
    </citation>
    <scope>NUCLEOTIDE SEQUENCE</scope>
    <source>
        <strain evidence="1">ECLA1</strain>
    </source>
</reference>
<dbReference type="AlphaFoldDB" id="A0AAE0ZUQ6"/>
<gene>
    <name evidence="1" type="ORF">RRG08_011444</name>
</gene>